<keyword evidence="3" id="KW-0732">Signal</keyword>
<gene>
    <name evidence="4" type="ORF">M413DRAFT_12572</name>
</gene>
<reference evidence="5" key="2">
    <citation type="submission" date="2015-01" db="EMBL/GenBank/DDBJ databases">
        <title>Evolutionary Origins and Diversification of the Mycorrhizal Mutualists.</title>
        <authorList>
            <consortium name="DOE Joint Genome Institute"/>
            <consortium name="Mycorrhizal Genomics Consortium"/>
            <person name="Kohler A."/>
            <person name="Kuo A."/>
            <person name="Nagy L.G."/>
            <person name="Floudas D."/>
            <person name="Copeland A."/>
            <person name="Barry K.W."/>
            <person name="Cichocki N."/>
            <person name="Veneault-Fourrey C."/>
            <person name="LaButti K."/>
            <person name="Lindquist E.A."/>
            <person name="Lipzen A."/>
            <person name="Lundell T."/>
            <person name="Morin E."/>
            <person name="Murat C."/>
            <person name="Riley R."/>
            <person name="Ohm R."/>
            <person name="Sun H."/>
            <person name="Tunlid A."/>
            <person name="Henrissat B."/>
            <person name="Grigoriev I.V."/>
            <person name="Hibbett D.S."/>
            <person name="Martin F."/>
        </authorList>
    </citation>
    <scope>NUCLEOTIDE SEQUENCE [LARGE SCALE GENOMIC DNA]</scope>
    <source>
        <strain evidence="5">h7</strain>
    </source>
</reference>
<protein>
    <submittedName>
        <fullName evidence="4">Uncharacterized protein</fullName>
    </submittedName>
</protein>
<feature type="region of interest" description="Disordered" evidence="1">
    <location>
        <begin position="363"/>
        <end position="385"/>
    </location>
</feature>
<evidence type="ECO:0000256" key="2">
    <source>
        <dbReference type="SAM" id="Phobius"/>
    </source>
</evidence>
<dbReference type="Proteomes" id="UP000053424">
    <property type="component" value="Unassembled WGS sequence"/>
</dbReference>
<feature type="compositionally biased region" description="Basic and acidic residues" evidence="1">
    <location>
        <begin position="421"/>
        <end position="438"/>
    </location>
</feature>
<feature type="transmembrane region" description="Helical" evidence="2">
    <location>
        <begin position="240"/>
        <end position="265"/>
    </location>
</feature>
<organism evidence="4 5">
    <name type="scientific">Hebeloma cylindrosporum</name>
    <dbReference type="NCBI Taxonomy" id="76867"/>
    <lineage>
        <taxon>Eukaryota</taxon>
        <taxon>Fungi</taxon>
        <taxon>Dikarya</taxon>
        <taxon>Basidiomycota</taxon>
        <taxon>Agaricomycotina</taxon>
        <taxon>Agaricomycetes</taxon>
        <taxon>Agaricomycetidae</taxon>
        <taxon>Agaricales</taxon>
        <taxon>Agaricineae</taxon>
        <taxon>Hymenogastraceae</taxon>
        <taxon>Hebeloma</taxon>
    </lineage>
</organism>
<proteinExistence type="predicted"/>
<keyword evidence="2" id="KW-0812">Transmembrane</keyword>
<dbReference type="EMBL" id="KN831789">
    <property type="protein sequence ID" value="KIM38615.1"/>
    <property type="molecule type" value="Genomic_DNA"/>
</dbReference>
<evidence type="ECO:0000313" key="4">
    <source>
        <dbReference type="EMBL" id="KIM38615.1"/>
    </source>
</evidence>
<evidence type="ECO:0000256" key="3">
    <source>
        <dbReference type="SAM" id="SignalP"/>
    </source>
</evidence>
<feature type="region of interest" description="Disordered" evidence="1">
    <location>
        <begin position="280"/>
        <end position="305"/>
    </location>
</feature>
<name>A0A0C3BPT5_HEBCY</name>
<sequence>MFTQALRALFITGLISRVKSQTSCAPLMQALLQQAEATNGYGSWDACCARTGTDCYLSRQAVAPGFEPCDVEHSARAGCNRLAQGTVCMIGGDTVISGSPCGASSIRACGSVIVRDGGVAVPLDSLANLGVTPASILTRGVLGSQLCCSTSACTFASPCTSLYNISACLTDGTNIICIPLDQPNDTTYAAQIVQDGHNCVVTSSAHSSSPPFSATTIDGSVPTTAVPSKDVRNNNTGGTAALVGGSVGGGVGFICIIILFILLCARRRGSRTMNIPSDEWSVDHQEAGRTSHIPTLPTPQNTSGYSPSFPNPIPGAQWKNAAVGTPPSFPGSSRHNHDLFRFPVANRQNPGHVYQDPRTSVISRPVFQPSSSPPPPPISRNPVLPPAAVDTEAMAARIAALENRIMELSGPSSGVQTGPGRRGEAVEAETDRLQDGRD</sequence>
<reference evidence="4 5" key="1">
    <citation type="submission" date="2014-04" db="EMBL/GenBank/DDBJ databases">
        <authorList>
            <consortium name="DOE Joint Genome Institute"/>
            <person name="Kuo A."/>
            <person name="Gay G."/>
            <person name="Dore J."/>
            <person name="Kohler A."/>
            <person name="Nagy L.G."/>
            <person name="Floudas D."/>
            <person name="Copeland A."/>
            <person name="Barry K.W."/>
            <person name="Cichocki N."/>
            <person name="Veneault-Fourrey C."/>
            <person name="LaButti K."/>
            <person name="Lindquist E.A."/>
            <person name="Lipzen A."/>
            <person name="Lundell T."/>
            <person name="Morin E."/>
            <person name="Murat C."/>
            <person name="Sun H."/>
            <person name="Tunlid A."/>
            <person name="Henrissat B."/>
            <person name="Grigoriev I.V."/>
            <person name="Hibbett D.S."/>
            <person name="Martin F."/>
            <person name="Nordberg H.P."/>
            <person name="Cantor M.N."/>
            <person name="Hua S.X."/>
        </authorList>
    </citation>
    <scope>NUCLEOTIDE SEQUENCE [LARGE SCALE GENOMIC DNA]</scope>
    <source>
        <strain evidence="5">h7</strain>
    </source>
</reference>
<keyword evidence="2" id="KW-0472">Membrane</keyword>
<keyword evidence="5" id="KW-1185">Reference proteome</keyword>
<feature type="chain" id="PRO_5002175763" evidence="3">
    <location>
        <begin position="21"/>
        <end position="438"/>
    </location>
</feature>
<keyword evidence="2" id="KW-1133">Transmembrane helix</keyword>
<evidence type="ECO:0000256" key="1">
    <source>
        <dbReference type="SAM" id="MobiDB-lite"/>
    </source>
</evidence>
<feature type="region of interest" description="Disordered" evidence="1">
    <location>
        <begin position="406"/>
        <end position="438"/>
    </location>
</feature>
<accession>A0A0C3BPT5</accession>
<feature type="compositionally biased region" description="Pro residues" evidence="1">
    <location>
        <begin position="371"/>
        <end position="385"/>
    </location>
</feature>
<evidence type="ECO:0000313" key="5">
    <source>
        <dbReference type="Proteomes" id="UP000053424"/>
    </source>
</evidence>
<dbReference type="AlphaFoldDB" id="A0A0C3BPT5"/>
<feature type="signal peptide" evidence="3">
    <location>
        <begin position="1"/>
        <end position="20"/>
    </location>
</feature>
<dbReference type="OrthoDB" id="10570223at2759"/>
<dbReference type="HOGENOM" id="CLU_625633_0_0_1"/>